<dbReference type="KEGG" id="cans:GP473_02860"/>
<evidence type="ECO:0000313" key="3">
    <source>
        <dbReference type="EMBL" id="QNH95757.1"/>
    </source>
</evidence>
<reference evidence="3 4" key="1">
    <citation type="submission" date="2019-12" db="EMBL/GenBank/DDBJ databases">
        <title>Corynebacterium sp. nov., isolated from feces of the Anser Albifrons in China.</title>
        <authorList>
            <person name="Liu Q."/>
        </authorList>
    </citation>
    <scope>NUCLEOTIDE SEQUENCE [LARGE SCALE GENOMIC DNA]</scope>
    <source>
        <strain evidence="3 4">23H37-10</strain>
    </source>
</reference>
<proteinExistence type="inferred from homology"/>
<dbReference type="RefSeq" id="WP_185769308.1">
    <property type="nucleotide sequence ID" value="NZ_CP046883.1"/>
</dbReference>
<comment type="similarity">
    <text evidence="1">Belongs to the UPF0337 (CsbD) family.</text>
</comment>
<gene>
    <name evidence="3" type="ORF">GP473_02860</name>
</gene>
<accession>A0A7G7YMN7</accession>
<dbReference type="AlphaFoldDB" id="A0A7G7YMN7"/>
<feature type="region of interest" description="Disordered" evidence="2">
    <location>
        <begin position="1"/>
        <end position="45"/>
    </location>
</feature>
<dbReference type="InterPro" id="IPR008462">
    <property type="entry name" value="CsbD"/>
</dbReference>
<evidence type="ECO:0000256" key="2">
    <source>
        <dbReference type="SAM" id="MobiDB-lite"/>
    </source>
</evidence>
<organism evidence="3 4">
    <name type="scientific">Corynebacterium anserum</name>
    <dbReference type="NCBI Taxonomy" id="2684406"/>
    <lineage>
        <taxon>Bacteria</taxon>
        <taxon>Bacillati</taxon>
        <taxon>Actinomycetota</taxon>
        <taxon>Actinomycetes</taxon>
        <taxon>Mycobacteriales</taxon>
        <taxon>Corynebacteriaceae</taxon>
        <taxon>Corynebacterium</taxon>
    </lineage>
</organism>
<dbReference type="SUPFAM" id="SSF69047">
    <property type="entry name" value="Hypothetical protein YjbJ"/>
    <property type="match status" value="1"/>
</dbReference>
<dbReference type="Pfam" id="PF05532">
    <property type="entry name" value="CsbD"/>
    <property type="match status" value="1"/>
</dbReference>
<dbReference type="Gene3D" id="1.10.1470.10">
    <property type="entry name" value="YjbJ"/>
    <property type="match status" value="1"/>
</dbReference>
<feature type="compositionally biased region" description="Basic and acidic residues" evidence="2">
    <location>
        <begin position="1"/>
        <end position="21"/>
    </location>
</feature>
<dbReference type="EMBL" id="CP046883">
    <property type="protein sequence ID" value="QNH95757.1"/>
    <property type="molecule type" value="Genomic_DNA"/>
</dbReference>
<evidence type="ECO:0000313" key="4">
    <source>
        <dbReference type="Proteomes" id="UP000515275"/>
    </source>
</evidence>
<feature type="compositionally biased region" description="Basic and acidic residues" evidence="2">
    <location>
        <begin position="29"/>
        <end position="45"/>
    </location>
</feature>
<dbReference type="Proteomes" id="UP000515275">
    <property type="component" value="Chromosome"/>
</dbReference>
<evidence type="ECO:0000256" key="1">
    <source>
        <dbReference type="ARBA" id="ARBA00009129"/>
    </source>
</evidence>
<protein>
    <submittedName>
        <fullName evidence="3">CsbD family protein</fullName>
    </submittedName>
</protein>
<keyword evidence="4" id="KW-1185">Reference proteome</keyword>
<sequence length="67" mass="6930">MSTDELKNKAENLGGKAKEGLGEATGNDSLKDEGRADQTKAGIKEKANEAKNKIADAANKLIGDAGE</sequence>
<name>A0A7G7YMN7_9CORY</name>
<dbReference type="InterPro" id="IPR036629">
    <property type="entry name" value="YjbJ_sf"/>
</dbReference>